<dbReference type="InParanoid" id="F0XGW6"/>
<evidence type="ECO:0000259" key="4">
    <source>
        <dbReference type="Pfam" id="PF06414"/>
    </source>
</evidence>
<dbReference type="Gene3D" id="3.40.50.300">
    <property type="entry name" value="P-loop containing nucleotide triphosphate hydrolases"/>
    <property type="match status" value="1"/>
</dbReference>
<feature type="region of interest" description="Disordered" evidence="3">
    <location>
        <begin position="199"/>
        <end position="219"/>
    </location>
</feature>
<dbReference type="GeneID" id="25976197"/>
<organism evidence="6">
    <name type="scientific">Grosmannia clavigera (strain kw1407 / UAMH 11150)</name>
    <name type="common">Blue stain fungus</name>
    <name type="synonym">Graphiocladiella clavigera</name>
    <dbReference type="NCBI Taxonomy" id="655863"/>
    <lineage>
        <taxon>Eukaryota</taxon>
        <taxon>Fungi</taxon>
        <taxon>Dikarya</taxon>
        <taxon>Ascomycota</taxon>
        <taxon>Pezizomycotina</taxon>
        <taxon>Sordariomycetes</taxon>
        <taxon>Sordariomycetidae</taxon>
        <taxon>Ophiostomatales</taxon>
        <taxon>Ophiostomataceae</taxon>
        <taxon>Leptographium</taxon>
    </lineage>
</organism>
<keyword evidence="1" id="KW-0547">Nucleotide-binding</keyword>
<dbReference type="InterPro" id="IPR010488">
    <property type="entry name" value="Zeta_toxin_domain"/>
</dbReference>
<proteinExistence type="predicted"/>
<dbReference type="Pfam" id="PF06414">
    <property type="entry name" value="Zeta_toxin"/>
    <property type="match status" value="1"/>
</dbReference>
<dbReference type="HOGENOM" id="CLU_043074_1_0_1"/>
<feature type="domain" description="Zeta toxin" evidence="4">
    <location>
        <begin position="49"/>
        <end position="233"/>
    </location>
</feature>
<gene>
    <name evidence="5" type="ORF">CMQ_3130</name>
</gene>
<name>F0XGW6_GROCL</name>
<dbReference type="SUPFAM" id="SSF52540">
    <property type="entry name" value="P-loop containing nucleoside triphosphate hydrolases"/>
    <property type="match status" value="1"/>
</dbReference>
<dbReference type="OrthoDB" id="2881954at2759"/>
<accession>F0XGW6</accession>
<dbReference type="eggNOG" id="ENOG502RKKK">
    <property type="taxonomic scope" value="Eukaryota"/>
</dbReference>
<evidence type="ECO:0000313" key="6">
    <source>
        <dbReference type="Proteomes" id="UP000007796"/>
    </source>
</evidence>
<dbReference type="GO" id="GO:0005524">
    <property type="term" value="F:ATP binding"/>
    <property type="evidence" value="ECO:0007669"/>
    <property type="project" value="UniProtKB-KW"/>
</dbReference>
<sequence>MSKPSDYYLSDEENAAIFERLIRPAEFGPLFSGSDSAAANGPRLDAEFSASSRPVCILLAGQTGAGKSHTAPVLAAALRESPASGLPLCHLVADTHKPYHPAYAGLVAAAATGQGPPGLASAATGHDARRWLTRACAVAAERRCDVLVESASRFPQDVAQMARTFRRAGYRVCLVMMAVHVAQSRLGLLARYLDADPQKELESEQQVDGGKPSLGRRLTPRKIHDESYAGLAQLAVWLDSGEGGRDRDGDSEDDGPLADAVIILRRGNKVVYANYWGENCGEATQKPSWRISPPHIGQTLAAERQRCDVPAEAALFASDVARLSALHPGREAELSLLASVYLPADARKTRDEDNNEMADVNVALIVRKCRDW</sequence>
<reference evidence="5 6" key="1">
    <citation type="journal article" date="2011" name="Proc. Natl. Acad. Sci. U.S.A.">
        <title>Genome and transcriptome analyses of the mountain pine beetle-fungal symbiont Grosmannia clavigera, a lodgepole pine pathogen.</title>
        <authorList>
            <person name="DiGuistini S."/>
            <person name="Wang Y."/>
            <person name="Liao N.Y."/>
            <person name="Taylor G."/>
            <person name="Tanguay P."/>
            <person name="Feau N."/>
            <person name="Henrissat B."/>
            <person name="Chan S.K."/>
            <person name="Hesse-Orce U."/>
            <person name="Alamouti S.M."/>
            <person name="Tsui C.K.M."/>
            <person name="Docking R.T."/>
            <person name="Levasseur A."/>
            <person name="Haridas S."/>
            <person name="Robertson G."/>
            <person name="Birol I."/>
            <person name="Holt R.A."/>
            <person name="Marra M.A."/>
            <person name="Hamelin R.C."/>
            <person name="Hirst M."/>
            <person name="Jones S.J.M."/>
            <person name="Bohlmann J."/>
            <person name="Breuil C."/>
        </authorList>
    </citation>
    <scope>NUCLEOTIDE SEQUENCE [LARGE SCALE GENOMIC DNA]</scope>
    <source>
        <strain evidence="6">kw1407 / UAMH 11150</strain>
    </source>
</reference>
<dbReference type="AlphaFoldDB" id="F0XGW6"/>
<protein>
    <submittedName>
        <fullName evidence="5">Zeta toxin</fullName>
    </submittedName>
</protein>
<keyword evidence="6" id="KW-1185">Reference proteome</keyword>
<evidence type="ECO:0000256" key="2">
    <source>
        <dbReference type="ARBA" id="ARBA00022840"/>
    </source>
</evidence>
<dbReference type="InterPro" id="IPR027417">
    <property type="entry name" value="P-loop_NTPase"/>
</dbReference>
<dbReference type="EMBL" id="GL629769">
    <property type="protein sequence ID" value="EFX03201.1"/>
    <property type="molecule type" value="Genomic_DNA"/>
</dbReference>
<dbReference type="GO" id="GO:0016301">
    <property type="term" value="F:kinase activity"/>
    <property type="evidence" value="ECO:0007669"/>
    <property type="project" value="InterPro"/>
</dbReference>
<dbReference type="RefSeq" id="XP_014172683.1">
    <property type="nucleotide sequence ID" value="XM_014317208.1"/>
</dbReference>
<evidence type="ECO:0000313" key="5">
    <source>
        <dbReference type="EMBL" id="EFX03201.1"/>
    </source>
</evidence>
<keyword evidence="2" id="KW-0067">ATP-binding</keyword>
<dbReference type="Proteomes" id="UP000007796">
    <property type="component" value="Unassembled WGS sequence"/>
</dbReference>
<evidence type="ECO:0000256" key="3">
    <source>
        <dbReference type="SAM" id="MobiDB-lite"/>
    </source>
</evidence>
<evidence type="ECO:0000256" key="1">
    <source>
        <dbReference type="ARBA" id="ARBA00022741"/>
    </source>
</evidence>